<proteinExistence type="predicted"/>
<name>A0A382MHW5_9ZZZZ</name>
<feature type="non-terminal residue" evidence="1">
    <location>
        <position position="50"/>
    </location>
</feature>
<sequence>MGIEVKSITAKGITISPKTKAFIDEKLDAVGKRLPDLEQASLVFKLRTHT</sequence>
<organism evidence="1">
    <name type="scientific">marine metagenome</name>
    <dbReference type="NCBI Taxonomy" id="408172"/>
    <lineage>
        <taxon>unclassified sequences</taxon>
        <taxon>metagenomes</taxon>
        <taxon>ecological metagenomes</taxon>
    </lineage>
</organism>
<reference evidence="1" key="1">
    <citation type="submission" date="2018-05" db="EMBL/GenBank/DDBJ databases">
        <authorList>
            <person name="Lanie J.A."/>
            <person name="Ng W.-L."/>
            <person name="Kazmierczak K.M."/>
            <person name="Andrzejewski T.M."/>
            <person name="Davidsen T.M."/>
            <person name="Wayne K.J."/>
            <person name="Tettelin H."/>
            <person name="Glass J.I."/>
            <person name="Rusch D."/>
            <person name="Podicherti R."/>
            <person name="Tsui H.-C.T."/>
            <person name="Winkler M.E."/>
        </authorList>
    </citation>
    <scope>NUCLEOTIDE SEQUENCE</scope>
</reference>
<dbReference type="AlphaFoldDB" id="A0A382MHW5"/>
<protein>
    <submittedName>
        <fullName evidence="1">Uncharacterized protein</fullName>
    </submittedName>
</protein>
<gene>
    <name evidence="1" type="ORF">METZ01_LOCUS301190</name>
</gene>
<accession>A0A382MHW5</accession>
<dbReference type="EMBL" id="UINC01093703">
    <property type="protein sequence ID" value="SVC48336.1"/>
    <property type="molecule type" value="Genomic_DNA"/>
</dbReference>
<evidence type="ECO:0000313" key="1">
    <source>
        <dbReference type="EMBL" id="SVC48336.1"/>
    </source>
</evidence>